<dbReference type="Gene3D" id="3.10.310.70">
    <property type="match status" value="1"/>
</dbReference>
<dbReference type="EMBL" id="AVBF01000010">
    <property type="protein sequence ID" value="KGP73646.1"/>
    <property type="molecule type" value="Genomic_DNA"/>
</dbReference>
<name>A0A0A2THU9_9BACI</name>
<feature type="domain" description="Amidohydrolase 3" evidence="1">
    <location>
        <begin position="50"/>
        <end position="524"/>
    </location>
</feature>
<evidence type="ECO:0000313" key="3">
    <source>
        <dbReference type="Proteomes" id="UP000030147"/>
    </source>
</evidence>
<dbReference type="InterPro" id="IPR032466">
    <property type="entry name" value="Metal_Hydrolase"/>
</dbReference>
<evidence type="ECO:0000259" key="1">
    <source>
        <dbReference type="Pfam" id="PF07969"/>
    </source>
</evidence>
<dbReference type="InterPro" id="IPR011059">
    <property type="entry name" value="Metal-dep_hydrolase_composite"/>
</dbReference>
<comment type="caution">
    <text evidence="2">The sequence shown here is derived from an EMBL/GenBank/DDBJ whole genome shotgun (WGS) entry which is preliminary data.</text>
</comment>
<protein>
    <submittedName>
        <fullName evidence="2">Amidohydrolase</fullName>
    </submittedName>
</protein>
<gene>
    <name evidence="2" type="ORF">N782_03210</name>
</gene>
<dbReference type="STRING" id="1385514.N782_03210"/>
<keyword evidence="3" id="KW-1185">Reference proteome</keyword>
<dbReference type="SUPFAM" id="SSF51338">
    <property type="entry name" value="Composite domain of metallo-dependent hydrolases"/>
    <property type="match status" value="1"/>
</dbReference>
<dbReference type="eggNOG" id="COG1574">
    <property type="taxonomic scope" value="Bacteria"/>
</dbReference>
<dbReference type="Gene3D" id="2.30.40.10">
    <property type="entry name" value="Urease, subunit C, domain 1"/>
    <property type="match status" value="1"/>
</dbReference>
<dbReference type="CDD" id="cd01300">
    <property type="entry name" value="YtcJ_like"/>
    <property type="match status" value="1"/>
</dbReference>
<dbReference type="InterPro" id="IPR033932">
    <property type="entry name" value="YtcJ-like"/>
</dbReference>
<dbReference type="Pfam" id="PF07969">
    <property type="entry name" value="Amidohydro_3"/>
    <property type="match status" value="1"/>
</dbReference>
<dbReference type="InterPro" id="IPR013108">
    <property type="entry name" value="Amidohydro_3"/>
</dbReference>
<dbReference type="Proteomes" id="UP000030147">
    <property type="component" value="Unassembled WGS sequence"/>
</dbReference>
<dbReference type="Gene3D" id="3.20.20.140">
    <property type="entry name" value="Metal-dependent hydrolases"/>
    <property type="match status" value="1"/>
</dbReference>
<evidence type="ECO:0000313" key="2">
    <source>
        <dbReference type="EMBL" id="KGP73646.1"/>
    </source>
</evidence>
<accession>A0A0A2THU9</accession>
<reference evidence="2 3" key="1">
    <citation type="journal article" date="2015" name="Stand. Genomic Sci.">
        <title>High quality draft genome sequence of the moderately halophilic bacterium Pontibacillus yanchengensis Y32(T) and comparison among Pontibacillus genomes.</title>
        <authorList>
            <person name="Huang J."/>
            <person name="Qiao Z.X."/>
            <person name="Tang J.W."/>
            <person name="Wang G."/>
        </authorList>
    </citation>
    <scope>NUCLEOTIDE SEQUENCE [LARGE SCALE GENOMIC DNA]</scope>
    <source>
        <strain evidence="2 3">Y32</strain>
    </source>
</reference>
<dbReference type="PANTHER" id="PTHR22642">
    <property type="entry name" value="IMIDAZOLONEPROPIONASE"/>
    <property type="match status" value="1"/>
</dbReference>
<dbReference type="RefSeq" id="WP_036817161.1">
    <property type="nucleotide sequence ID" value="NZ_AVBF01000010.1"/>
</dbReference>
<organism evidence="2 3">
    <name type="scientific">Pontibacillus yanchengensis Y32</name>
    <dbReference type="NCBI Taxonomy" id="1385514"/>
    <lineage>
        <taxon>Bacteria</taxon>
        <taxon>Bacillati</taxon>
        <taxon>Bacillota</taxon>
        <taxon>Bacilli</taxon>
        <taxon>Bacillales</taxon>
        <taxon>Bacillaceae</taxon>
        <taxon>Pontibacillus</taxon>
    </lineage>
</organism>
<dbReference type="OrthoDB" id="9767366at2"/>
<sequence length="528" mass="59425">MGELWFGGTIYTMEMPEETVEALYVHNGMIIATGAVDELRYKYKKEIEQEHNLQGHVMYPGFVDSHLHIINHGEKLLRLNLAYFKTPEEVKDALRTQVPHLEDGEWMIGEGWNENQWEEPRIIHKTELDEISTTHPIMLTRVCRHALIANSKAMELAGVTTETKDPQGGKIIRDENGITGYFLDTAQDLIKKAMPTHSQSFLQKAIRSAVEDLMKNGIVGGHSEDLAYYGDFGKTYNAFLETIQNDFPFRAHLLVHHHVVDDMQQVKELAHNPYVEFGAMKVFSDGALGGRTAWLSEDYSDDPGNKGMPIHTDKDLSALVRKAREYNMPVAIHAIGDAAVEAVIEVMEEHPANRANIPDRIIHAQIMRDDLYERLRSLHAIVDIQPTFVGSDFPWVIERIGEGRIPNAYPWKKLLQHEIPCAGGSDAPIEEINPLLGIQAAVLRQSYHDHEAYGDEQKLTMFEAISLYTTGSAYAIGKEKETGKILPGYKADLTVLDRDLFSMTPENLLQVVVSKTIIAGNIVYDGFA</sequence>
<proteinExistence type="predicted"/>
<dbReference type="AlphaFoldDB" id="A0A0A2THU9"/>
<dbReference type="SUPFAM" id="SSF51556">
    <property type="entry name" value="Metallo-dependent hydrolases"/>
    <property type="match status" value="1"/>
</dbReference>
<dbReference type="GO" id="GO:0016810">
    <property type="term" value="F:hydrolase activity, acting on carbon-nitrogen (but not peptide) bonds"/>
    <property type="evidence" value="ECO:0007669"/>
    <property type="project" value="InterPro"/>
</dbReference>
<keyword evidence="2" id="KW-0378">Hydrolase</keyword>
<dbReference type="PANTHER" id="PTHR22642:SF2">
    <property type="entry name" value="PROTEIN LONG AFTER FAR-RED 3"/>
    <property type="match status" value="1"/>
</dbReference>